<feature type="transmembrane region" description="Helical" evidence="1">
    <location>
        <begin position="6"/>
        <end position="26"/>
    </location>
</feature>
<dbReference type="Proteomes" id="UP000177197">
    <property type="component" value="Unassembled WGS sequence"/>
</dbReference>
<name>A0A1F5CC21_9BACT</name>
<keyword evidence="1" id="KW-1133">Transmembrane helix</keyword>
<dbReference type="InterPro" id="IPR003795">
    <property type="entry name" value="DUF192"/>
</dbReference>
<keyword evidence="1" id="KW-0472">Membrane</keyword>
<dbReference type="AlphaFoldDB" id="A0A1F5CC21"/>
<evidence type="ECO:0000256" key="1">
    <source>
        <dbReference type="SAM" id="Phobius"/>
    </source>
</evidence>
<dbReference type="Pfam" id="PF02643">
    <property type="entry name" value="DUF192"/>
    <property type="match status" value="1"/>
</dbReference>
<evidence type="ECO:0000313" key="3">
    <source>
        <dbReference type="Proteomes" id="UP000177197"/>
    </source>
</evidence>
<protein>
    <recommendedName>
        <fullName evidence="4">DUF192 domain-containing protein</fullName>
    </recommendedName>
</protein>
<gene>
    <name evidence="2" type="ORF">A3I30_03720</name>
</gene>
<keyword evidence="1" id="KW-0812">Transmembrane</keyword>
<proteinExistence type="predicted"/>
<dbReference type="PANTHER" id="PTHR37953">
    <property type="entry name" value="UPF0127 PROTEIN MJ1496"/>
    <property type="match status" value="1"/>
</dbReference>
<accession>A0A1F5CC21</accession>
<sequence length="160" mass="18336">MKIWKTIATFLGVTLVLATVIYFYYIEYYQPRNKDRLIFKTINEEVGAVMEYARTPEEWARGLSGRENLGTGKGMLFIFPQEQNLAFFMKDVNFPLDIIFINKDSRIVDLITMQPCKTEPCPIYTSRAPAQYVAEVNANFAQRNGFGITDQVILPEGTSQ</sequence>
<dbReference type="EMBL" id="MEYV01000010">
    <property type="protein sequence ID" value="OGD40368.1"/>
    <property type="molecule type" value="Genomic_DNA"/>
</dbReference>
<evidence type="ECO:0008006" key="4">
    <source>
        <dbReference type="Google" id="ProtNLM"/>
    </source>
</evidence>
<reference evidence="2 3" key="1">
    <citation type="journal article" date="2016" name="Nat. Commun.">
        <title>Thousands of microbial genomes shed light on interconnected biogeochemical processes in an aquifer system.</title>
        <authorList>
            <person name="Anantharaman K."/>
            <person name="Brown C.T."/>
            <person name="Hug L.A."/>
            <person name="Sharon I."/>
            <person name="Castelle C.J."/>
            <person name="Probst A.J."/>
            <person name="Thomas B.C."/>
            <person name="Singh A."/>
            <person name="Wilkins M.J."/>
            <person name="Karaoz U."/>
            <person name="Brodie E.L."/>
            <person name="Williams K.H."/>
            <person name="Hubbard S.S."/>
            <person name="Banfield J.F."/>
        </authorList>
    </citation>
    <scope>NUCLEOTIDE SEQUENCE [LARGE SCALE GENOMIC DNA]</scope>
</reference>
<comment type="caution">
    <text evidence="2">The sequence shown here is derived from an EMBL/GenBank/DDBJ whole genome shotgun (WGS) entry which is preliminary data.</text>
</comment>
<dbReference type="InterPro" id="IPR038695">
    <property type="entry name" value="Saro_0823-like_sf"/>
</dbReference>
<organism evidence="2 3">
    <name type="scientific">Candidatus Azambacteria bacterium RIFCSPLOWO2_02_FULL_44_14</name>
    <dbReference type="NCBI Taxonomy" id="1797306"/>
    <lineage>
        <taxon>Bacteria</taxon>
        <taxon>Candidatus Azamiibacteriota</taxon>
    </lineage>
</organism>
<dbReference type="Gene3D" id="2.60.120.1140">
    <property type="entry name" value="Protein of unknown function DUF192"/>
    <property type="match status" value="1"/>
</dbReference>
<dbReference type="PANTHER" id="PTHR37953:SF1">
    <property type="entry name" value="UPF0127 PROTEIN MJ1496"/>
    <property type="match status" value="1"/>
</dbReference>
<evidence type="ECO:0000313" key="2">
    <source>
        <dbReference type="EMBL" id="OGD40368.1"/>
    </source>
</evidence>